<evidence type="ECO:0000259" key="2">
    <source>
        <dbReference type="Pfam" id="PF03599"/>
    </source>
</evidence>
<dbReference type="Gene3D" id="3.40.50.11600">
    <property type="match status" value="1"/>
</dbReference>
<feature type="transmembrane region" description="Helical" evidence="1">
    <location>
        <begin position="301"/>
        <end position="326"/>
    </location>
</feature>
<dbReference type="Pfam" id="PF03599">
    <property type="entry name" value="CdhD"/>
    <property type="match status" value="1"/>
</dbReference>
<dbReference type="NCBIfam" id="NF040863">
    <property type="entry name" value="HgcA_corrinoid"/>
    <property type="match status" value="1"/>
</dbReference>
<keyword evidence="4" id="KW-1185">Reference proteome</keyword>
<dbReference type="Proteomes" id="UP000060487">
    <property type="component" value="Unassembled WGS sequence"/>
</dbReference>
<evidence type="ECO:0000256" key="1">
    <source>
        <dbReference type="SAM" id="Phobius"/>
    </source>
</evidence>
<dbReference type="RefSeq" id="WP_085053427.1">
    <property type="nucleotide sequence ID" value="NZ_LNQR01000115.1"/>
</dbReference>
<feature type="transmembrane region" description="Helical" evidence="1">
    <location>
        <begin position="346"/>
        <end position="365"/>
    </location>
</feature>
<keyword evidence="1" id="KW-0812">Transmembrane</keyword>
<evidence type="ECO:0000313" key="4">
    <source>
        <dbReference type="Proteomes" id="UP000060487"/>
    </source>
</evidence>
<dbReference type="EMBL" id="LNQR01000115">
    <property type="protein sequence ID" value="KWT78399.1"/>
    <property type="molecule type" value="Genomic_DNA"/>
</dbReference>
<feature type="transmembrane region" description="Helical" evidence="1">
    <location>
        <begin position="258"/>
        <end position="280"/>
    </location>
</feature>
<reference evidence="3 4" key="1">
    <citation type="submission" date="2015-11" db="EMBL/GenBank/DDBJ databases">
        <authorList>
            <person name="Lin W."/>
        </authorList>
    </citation>
    <scope>NUCLEOTIDE SEQUENCE [LARGE SCALE GENOMIC DNA]</scope>
    <source>
        <strain evidence="3 4">HCH-1</strain>
    </source>
</reference>
<feature type="transmembrane region" description="Helical" evidence="1">
    <location>
        <begin position="225"/>
        <end position="246"/>
    </location>
</feature>
<name>A0ABR5SDL2_9BACT</name>
<evidence type="ECO:0000313" key="3">
    <source>
        <dbReference type="EMBL" id="KWT78399.1"/>
    </source>
</evidence>
<dbReference type="InterPro" id="IPR016041">
    <property type="entry name" value="Ac-CoA_synth_d_su_TIM-brl"/>
</dbReference>
<keyword evidence="1" id="KW-0472">Membrane</keyword>
<comment type="caution">
    <text evidence="3">The sequence shown here is derived from an EMBL/GenBank/DDBJ whole genome shotgun (WGS) entry which is preliminary data.</text>
</comment>
<feature type="domain" description="CO dehydrogenase/acetyl-CoA synthase delta subunit TIM barrel" evidence="2">
    <location>
        <begin position="67"/>
        <end position="187"/>
    </location>
</feature>
<proteinExistence type="predicted"/>
<accession>A0ABR5SDL2</accession>
<keyword evidence="1" id="KW-1133">Transmembrane helix</keyword>
<organism evidence="3 4">
    <name type="scientific">Candidatus Magnetominusculus xianensis</name>
    <dbReference type="NCBI Taxonomy" id="1748249"/>
    <lineage>
        <taxon>Bacteria</taxon>
        <taxon>Pseudomonadati</taxon>
        <taxon>Nitrospirota</taxon>
        <taxon>Nitrospiria</taxon>
        <taxon>Nitrospirales</taxon>
        <taxon>Nitrospiraceae</taxon>
        <taxon>Candidatus Magnetominusculus</taxon>
    </lineage>
</organism>
<gene>
    <name evidence="3" type="ORF">ASN18_2807</name>
</gene>
<protein>
    <submittedName>
        <fullName evidence="3">Acetyl-CoA synthase subunit gamma</fullName>
    </submittedName>
</protein>
<sequence>MVNSEKTNSSGCCPSEAASGNSQCHCGHTAVSSTGTTNALFNIQKVSATLSWNDKWGAVKCRLTAFRNHYTVTPGLYVVGTPSENSDVFVSANYKLSFDKLRSALAGINAWILVLDTKGINVWCAAGKGTFSTEELVKKIFDTNLPLCVRHRKLIVPQLGAVGVSAHKVLKATGFRVLFGPVYAADIAAYIKNGCKATQEMRAVHFTLADRLILTPMEIIPMLKWYPVFAAAVLIYFGVHSTGIVFRDAFYNGVPFLLLGLAAVLSGAFITPVCLPVIPFRAFSLKGWLTGLLTTFLAQKLFPAMPLSLTLFAYLFFPAVSSFAALQFTGSTTFTGMSGVKKELKYAVYAYIVFGVASLFSLILYKSGVI</sequence>